<evidence type="ECO:0000256" key="2">
    <source>
        <dbReference type="ARBA" id="ARBA00009864"/>
    </source>
</evidence>
<accession>A0A9R0HWK2</accession>
<dbReference type="OrthoDB" id="543108at2759"/>
<evidence type="ECO:0000256" key="1">
    <source>
        <dbReference type="ARBA" id="ARBA00004173"/>
    </source>
</evidence>
<evidence type="ECO:0000313" key="7">
    <source>
        <dbReference type="Proteomes" id="UP000813463"/>
    </source>
</evidence>
<dbReference type="Proteomes" id="UP000813463">
    <property type="component" value="Chromosome 6"/>
</dbReference>
<dbReference type="RefSeq" id="XP_021838158.1">
    <property type="nucleotide sequence ID" value="XM_021982466.2"/>
</dbReference>
<gene>
    <name evidence="8" type="primary">LOC110777885</name>
</gene>
<organism evidence="7 8">
    <name type="scientific">Spinacia oleracea</name>
    <name type="common">Spinach</name>
    <dbReference type="NCBI Taxonomy" id="3562"/>
    <lineage>
        <taxon>Eukaryota</taxon>
        <taxon>Viridiplantae</taxon>
        <taxon>Streptophyta</taxon>
        <taxon>Embryophyta</taxon>
        <taxon>Tracheophyta</taxon>
        <taxon>Spermatophyta</taxon>
        <taxon>Magnoliopsida</taxon>
        <taxon>eudicotyledons</taxon>
        <taxon>Gunneridae</taxon>
        <taxon>Pentapetalae</taxon>
        <taxon>Caryophyllales</taxon>
        <taxon>Chenopodiaceae</taxon>
        <taxon>Chenopodioideae</taxon>
        <taxon>Anserineae</taxon>
        <taxon>Spinacia</taxon>
    </lineage>
</organism>
<keyword evidence="4" id="KW-0496">Mitochondrion</keyword>
<evidence type="ECO:0000256" key="3">
    <source>
        <dbReference type="ARBA" id="ARBA00022980"/>
    </source>
</evidence>
<proteinExistence type="inferred from homology"/>
<keyword evidence="5" id="KW-0687">Ribonucleoprotein</keyword>
<dbReference type="KEGG" id="soe:110777885"/>
<evidence type="ECO:0000256" key="6">
    <source>
        <dbReference type="ARBA" id="ARBA00035137"/>
    </source>
</evidence>
<keyword evidence="7" id="KW-1185">Reference proteome</keyword>
<dbReference type="InterPro" id="IPR059242">
    <property type="entry name" value="mS23_dom"/>
</dbReference>
<reference evidence="8" key="2">
    <citation type="submission" date="2025-08" db="UniProtKB">
        <authorList>
            <consortium name="RefSeq"/>
        </authorList>
    </citation>
    <scope>IDENTIFICATION</scope>
    <source>
        <tissue evidence="8">Leaf</tissue>
    </source>
</reference>
<protein>
    <recommendedName>
        <fullName evidence="6">Small ribosomal subunit protein mS23</fullName>
    </recommendedName>
</protein>
<dbReference type="PANTHER" id="PTHR35693">
    <property type="entry name" value="EXPRESSED PROTEIN"/>
    <property type="match status" value="1"/>
</dbReference>
<keyword evidence="3" id="KW-0689">Ribosomal protein</keyword>
<comment type="subcellular location">
    <subcellularLocation>
        <location evidence="1">Mitochondrion</location>
    </subcellularLocation>
</comment>
<comment type="similarity">
    <text evidence="2">Belongs to the mitochondrion-specific ribosomal protein mS23 family.</text>
</comment>
<sequence>MSYMKGDLLTKTRKLVKGLAKTEPLWLKPMLKAPPVVFPRSDGKVKPICLPEDVYVNKFYQKNPESKYEDPIKLTSFSPIPARVFAGRVLELKEHGVREEEAISIADMEYRGERKSKKQAHKRLRKIAHDLGKRPSPNPYPSAMKEIQAEERPHVRDRFFNPQILEIAMRLKEERAADMRERFGGR</sequence>
<dbReference type="CDD" id="cd23701">
    <property type="entry name" value="At1g26750"/>
    <property type="match status" value="1"/>
</dbReference>
<dbReference type="GeneID" id="110777885"/>
<name>A0A9R0HWK2_SPIOL</name>
<evidence type="ECO:0000313" key="8">
    <source>
        <dbReference type="RefSeq" id="XP_021838158.1"/>
    </source>
</evidence>
<reference evidence="7" key="1">
    <citation type="journal article" date="2021" name="Nat. Commun.">
        <title>Genomic analyses provide insights into spinach domestication and the genetic basis of agronomic traits.</title>
        <authorList>
            <person name="Cai X."/>
            <person name="Sun X."/>
            <person name="Xu C."/>
            <person name="Sun H."/>
            <person name="Wang X."/>
            <person name="Ge C."/>
            <person name="Zhang Z."/>
            <person name="Wang Q."/>
            <person name="Fei Z."/>
            <person name="Jiao C."/>
            <person name="Wang Q."/>
        </authorList>
    </citation>
    <scope>NUCLEOTIDE SEQUENCE [LARGE SCALE GENOMIC DNA]</scope>
    <source>
        <strain evidence="7">cv. Varoflay</strain>
    </source>
</reference>
<dbReference type="PANTHER" id="PTHR35693:SF1">
    <property type="entry name" value="EXPRESSED PROTEIN"/>
    <property type="match status" value="1"/>
</dbReference>
<evidence type="ECO:0000256" key="4">
    <source>
        <dbReference type="ARBA" id="ARBA00023128"/>
    </source>
</evidence>
<dbReference type="AlphaFoldDB" id="A0A9R0HWK2"/>
<evidence type="ECO:0000256" key="5">
    <source>
        <dbReference type="ARBA" id="ARBA00023274"/>
    </source>
</evidence>